<feature type="compositionally biased region" description="Acidic residues" evidence="1">
    <location>
        <begin position="65"/>
        <end position="75"/>
    </location>
</feature>
<proteinExistence type="predicted"/>
<feature type="compositionally biased region" description="Basic residues" evidence="1">
    <location>
        <begin position="91"/>
        <end position="101"/>
    </location>
</feature>
<feature type="compositionally biased region" description="Gly residues" evidence="1">
    <location>
        <begin position="313"/>
        <end position="325"/>
    </location>
</feature>
<feature type="compositionally biased region" description="Pro residues" evidence="1">
    <location>
        <begin position="288"/>
        <end position="297"/>
    </location>
</feature>
<organism evidence="2 3">
    <name type="scientific">Allonocardiopsis opalescens</name>
    <dbReference type="NCBI Taxonomy" id="1144618"/>
    <lineage>
        <taxon>Bacteria</taxon>
        <taxon>Bacillati</taxon>
        <taxon>Actinomycetota</taxon>
        <taxon>Actinomycetes</taxon>
        <taxon>Streptosporangiales</taxon>
        <taxon>Allonocardiopsis</taxon>
    </lineage>
</organism>
<evidence type="ECO:0000256" key="1">
    <source>
        <dbReference type="SAM" id="MobiDB-lite"/>
    </source>
</evidence>
<dbReference type="AlphaFoldDB" id="A0A2T0PU83"/>
<comment type="caution">
    <text evidence="2">The sequence shown here is derived from an EMBL/GenBank/DDBJ whole genome shotgun (WGS) entry which is preliminary data.</text>
</comment>
<feature type="compositionally biased region" description="Acidic residues" evidence="1">
    <location>
        <begin position="110"/>
        <end position="120"/>
    </location>
</feature>
<keyword evidence="3" id="KW-1185">Reference proteome</keyword>
<evidence type="ECO:0000313" key="3">
    <source>
        <dbReference type="Proteomes" id="UP000237846"/>
    </source>
</evidence>
<reference evidence="2 3" key="1">
    <citation type="submission" date="2018-03" db="EMBL/GenBank/DDBJ databases">
        <title>Genomic Encyclopedia of Archaeal and Bacterial Type Strains, Phase II (KMG-II): from individual species to whole genera.</title>
        <authorList>
            <person name="Goeker M."/>
        </authorList>
    </citation>
    <scope>NUCLEOTIDE SEQUENCE [LARGE SCALE GENOMIC DNA]</scope>
    <source>
        <strain evidence="2 3">DSM 45601</strain>
    </source>
</reference>
<feature type="compositionally biased region" description="Acidic residues" evidence="1">
    <location>
        <begin position="31"/>
        <end position="48"/>
    </location>
</feature>
<gene>
    <name evidence="2" type="ORF">CLV72_110211</name>
</gene>
<feature type="compositionally biased region" description="Low complexity" evidence="1">
    <location>
        <begin position="326"/>
        <end position="336"/>
    </location>
</feature>
<feature type="region of interest" description="Disordered" evidence="1">
    <location>
        <begin position="28"/>
        <end position="520"/>
    </location>
</feature>
<feature type="compositionally biased region" description="Low complexity" evidence="1">
    <location>
        <begin position="77"/>
        <end position="90"/>
    </location>
</feature>
<name>A0A2T0PU83_9ACTN</name>
<feature type="compositionally biased region" description="Pro residues" evidence="1">
    <location>
        <begin position="240"/>
        <end position="263"/>
    </location>
</feature>
<feature type="compositionally biased region" description="Pro residues" evidence="1">
    <location>
        <begin position="145"/>
        <end position="160"/>
    </location>
</feature>
<dbReference type="Proteomes" id="UP000237846">
    <property type="component" value="Unassembled WGS sequence"/>
</dbReference>
<feature type="compositionally biased region" description="Low complexity" evidence="1">
    <location>
        <begin position="224"/>
        <end position="239"/>
    </location>
</feature>
<accession>A0A2T0PU83</accession>
<dbReference type="EMBL" id="PVZC01000010">
    <property type="protein sequence ID" value="PRX92451.1"/>
    <property type="molecule type" value="Genomic_DNA"/>
</dbReference>
<feature type="compositionally biased region" description="Basic and acidic residues" evidence="1">
    <location>
        <begin position="474"/>
        <end position="484"/>
    </location>
</feature>
<protein>
    <submittedName>
        <fullName evidence="2">Uncharacterized protein</fullName>
    </submittedName>
</protein>
<evidence type="ECO:0000313" key="2">
    <source>
        <dbReference type="EMBL" id="PRX92451.1"/>
    </source>
</evidence>
<sequence>MVVVLGLVVVVLLVLVVVALGVRALGRGGAEPEDAYDDYDDGYEAEEEPAPRSRRGRAARQQPDEPADDYDEELAEPAPARPAGRGSGRPAKVKRPKAGRSRGRDRGDDWEAPSSGDDDASYWSSLHDDQSFGSFGERSATRSPEPAPAEPSEPPRPAPAREPAAAANVTGALFRDDPAPADKRHPGTLETVKLSKDDPRLPGRAPASADTGLSMLASLGGSAAPGEPVRPAPAAAAPQAPVPPAPAAAPSPRPTAKPDPLSDPLPVVEAVVRERANTGGWNRSASVPPAPPSPAPRPAATDTGGSYYSGDVLSGGGDALDGSTGGYRRSSRAAGGTDYGEDSFRPRTGDPLGGVPRRDPLGPDPLSAPGYGRAASPAPAAQPPAPAWRPAAAHGGQTPAPYGANGRPVSDSGGWERTSGGYDALSAPAPEGFREPAADTTTDMLGGRGRGNPYGSYAESTPAEPPAPAPYHDTGAHQRPEPYSRYDAPGGWSGHDHGNGQHTTQRYEPPHTSYPDRFYR</sequence>
<feature type="compositionally biased region" description="Low complexity" evidence="1">
    <location>
        <begin position="367"/>
        <end position="379"/>
    </location>
</feature>
<feature type="compositionally biased region" description="Basic and acidic residues" evidence="1">
    <location>
        <begin position="174"/>
        <end position="201"/>
    </location>
</feature>